<evidence type="ECO:0000313" key="2">
    <source>
        <dbReference type="EMBL" id="CAD8301965.1"/>
    </source>
</evidence>
<keyword evidence="1" id="KW-0812">Transmembrane</keyword>
<name>A0A7R9Z352_9STRA</name>
<gene>
    <name evidence="2" type="ORF">TDUB1175_LOCUS5693</name>
</gene>
<protein>
    <submittedName>
        <fullName evidence="2">Uncharacterized protein</fullName>
    </submittedName>
</protein>
<sequence length="124" mass="14323">MIGETDRKNPASSVVSMETEEMGKKEKCVFERGLRDLGWLSYEAAPKRQAPIVPFSFGLEEILPGTRQEKKDMMKGGLLQSFAFLKHTKFKQFRSRWRPILNSTFIFAHLLFASVADSDHREKR</sequence>
<evidence type="ECO:0000256" key="1">
    <source>
        <dbReference type="SAM" id="Phobius"/>
    </source>
</evidence>
<keyword evidence="1" id="KW-0472">Membrane</keyword>
<feature type="transmembrane region" description="Helical" evidence="1">
    <location>
        <begin position="99"/>
        <end position="116"/>
    </location>
</feature>
<keyword evidence="1" id="KW-1133">Transmembrane helix</keyword>
<organism evidence="2">
    <name type="scientific">Pseudictyota dubia</name>
    <dbReference type="NCBI Taxonomy" id="2749911"/>
    <lineage>
        <taxon>Eukaryota</taxon>
        <taxon>Sar</taxon>
        <taxon>Stramenopiles</taxon>
        <taxon>Ochrophyta</taxon>
        <taxon>Bacillariophyta</taxon>
        <taxon>Mediophyceae</taxon>
        <taxon>Biddulphiophycidae</taxon>
        <taxon>Eupodiscales</taxon>
        <taxon>Odontellaceae</taxon>
        <taxon>Pseudictyota</taxon>
    </lineage>
</organism>
<accession>A0A7R9Z352</accession>
<dbReference type="AlphaFoldDB" id="A0A7R9Z352"/>
<reference evidence="2" key="1">
    <citation type="submission" date="2021-01" db="EMBL/GenBank/DDBJ databases">
        <authorList>
            <person name="Corre E."/>
            <person name="Pelletier E."/>
            <person name="Niang G."/>
            <person name="Scheremetjew M."/>
            <person name="Finn R."/>
            <person name="Kale V."/>
            <person name="Holt S."/>
            <person name="Cochrane G."/>
            <person name="Meng A."/>
            <person name="Brown T."/>
            <person name="Cohen L."/>
        </authorList>
    </citation>
    <scope>NUCLEOTIDE SEQUENCE</scope>
    <source>
        <strain evidence="2">CCMP147</strain>
    </source>
</reference>
<proteinExistence type="predicted"/>
<dbReference type="EMBL" id="HBED01011424">
    <property type="protein sequence ID" value="CAD8301965.1"/>
    <property type="molecule type" value="Transcribed_RNA"/>
</dbReference>